<keyword evidence="2" id="KW-1185">Reference proteome</keyword>
<dbReference type="InterPro" id="IPR012337">
    <property type="entry name" value="RNaseH-like_sf"/>
</dbReference>
<evidence type="ECO:0000313" key="1">
    <source>
        <dbReference type="EMBL" id="KAL0159399.1"/>
    </source>
</evidence>
<evidence type="ECO:0000313" key="2">
    <source>
        <dbReference type="Proteomes" id="UP001529510"/>
    </source>
</evidence>
<dbReference type="Proteomes" id="UP001529510">
    <property type="component" value="Unassembled WGS sequence"/>
</dbReference>
<dbReference type="AlphaFoldDB" id="A0ABD0NCQ3"/>
<gene>
    <name evidence="1" type="ORF">M9458_043124</name>
</gene>
<name>A0ABD0NCQ3_CIRMR</name>
<protein>
    <recommendedName>
        <fullName evidence="3">DUF4371 domain-containing protein</fullName>
    </recommendedName>
</protein>
<reference evidence="1 2" key="1">
    <citation type="submission" date="2024-05" db="EMBL/GenBank/DDBJ databases">
        <title>Genome sequencing and assembly of Indian major carp, Cirrhinus mrigala (Hamilton, 1822).</title>
        <authorList>
            <person name="Mohindra V."/>
            <person name="Chowdhury L.M."/>
            <person name="Lal K."/>
            <person name="Jena J.K."/>
        </authorList>
    </citation>
    <scope>NUCLEOTIDE SEQUENCE [LARGE SCALE GENOMIC DNA]</scope>
    <source>
        <strain evidence="1">CM1030</strain>
        <tissue evidence="1">Blood</tissue>
    </source>
</reference>
<organism evidence="1 2">
    <name type="scientific">Cirrhinus mrigala</name>
    <name type="common">Mrigala</name>
    <dbReference type="NCBI Taxonomy" id="683832"/>
    <lineage>
        <taxon>Eukaryota</taxon>
        <taxon>Metazoa</taxon>
        <taxon>Chordata</taxon>
        <taxon>Craniata</taxon>
        <taxon>Vertebrata</taxon>
        <taxon>Euteleostomi</taxon>
        <taxon>Actinopterygii</taxon>
        <taxon>Neopterygii</taxon>
        <taxon>Teleostei</taxon>
        <taxon>Ostariophysi</taxon>
        <taxon>Cypriniformes</taxon>
        <taxon>Cyprinidae</taxon>
        <taxon>Labeoninae</taxon>
        <taxon>Labeonini</taxon>
        <taxon>Cirrhinus</taxon>
    </lineage>
</organism>
<accession>A0ABD0NCQ3</accession>
<dbReference type="SUPFAM" id="SSF53098">
    <property type="entry name" value="Ribonuclease H-like"/>
    <property type="match status" value="1"/>
</dbReference>
<proteinExistence type="predicted"/>
<comment type="caution">
    <text evidence="1">The sequence shown here is derived from an EMBL/GenBank/DDBJ whole genome shotgun (WGS) entry which is preliminary data.</text>
</comment>
<dbReference type="EMBL" id="JAMKFB020000022">
    <property type="protein sequence ID" value="KAL0159399.1"/>
    <property type="molecule type" value="Genomic_DNA"/>
</dbReference>
<evidence type="ECO:0008006" key="3">
    <source>
        <dbReference type="Google" id="ProtNLM"/>
    </source>
</evidence>
<dbReference type="PANTHER" id="PTHR45913">
    <property type="entry name" value="EPM2A-INTERACTING PROTEIN 1"/>
    <property type="match status" value="1"/>
</dbReference>
<sequence>MCGEKARKQLNLISLSDNTVERRINEMADDITQKLVKNIRESPFYALQLDESTDIANLSNLLAFVRYVHNGELQEDFLFCKPLPAQSTAQAIFDILNAFIVSNGIDWSKCVGLSTDGARAMVGHRNGVVARVKTAAPLMSSVHSSLHREALATKKMPTDLRCVLDEAVKIVNFIKTRPLQSRLFRLLCEEMGSDHVQLLLHTEGKSVTAFQVQNKIEATIKKLDSWAGRIRKSNSESFENLSHLLTVEAMSLPTLVKKLIEEHLQGLKSQMRDYFPSPDAQLCLFPLTALRLADVLSAADLCLNLVFPFSKCQPEPVGAC</sequence>
<dbReference type="PANTHER" id="PTHR45913:SF19">
    <property type="entry name" value="LOW QUALITY PROTEIN: ZINC FINGER BED DOMAIN-CONTAINING PROTEIN 5-LIKE"/>
    <property type="match status" value="1"/>
</dbReference>